<evidence type="ECO:0000256" key="1">
    <source>
        <dbReference type="SAM" id="MobiDB-lite"/>
    </source>
</evidence>
<evidence type="ECO:0000313" key="2">
    <source>
        <dbReference type="EMBL" id="KAJ6848931.1"/>
    </source>
</evidence>
<proteinExistence type="predicted"/>
<comment type="caution">
    <text evidence="2">The sequence shown here is derived from an EMBL/GenBank/DDBJ whole genome shotgun (WGS) entry which is preliminary data.</text>
</comment>
<reference evidence="2" key="2">
    <citation type="submission" date="2023-04" db="EMBL/GenBank/DDBJ databases">
        <authorList>
            <person name="Bruccoleri R.E."/>
            <person name="Oakeley E.J."/>
            <person name="Faust A.-M."/>
            <person name="Dessus-Babus S."/>
            <person name="Altorfer M."/>
            <person name="Burckhardt D."/>
            <person name="Oertli M."/>
            <person name="Naumann U."/>
            <person name="Petersen F."/>
            <person name="Wong J."/>
        </authorList>
    </citation>
    <scope>NUCLEOTIDE SEQUENCE</scope>
    <source>
        <strain evidence="2">GSM-AAB239-AS_SAM_17_03QT</strain>
        <tissue evidence="2">Leaf</tissue>
    </source>
</reference>
<evidence type="ECO:0000313" key="3">
    <source>
        <dbReference type="Proteomes" id="UP001140949"/>
    </source>
</evidence>
<name>A0AAX6I7D9_IRIPA</name>
<dbReference type="AlphaFoldDB" id="A0AAX6I7D9"/>
<feature type="region of interest" description="Disordered" evidence="1">
    <location>
        <begin position="64"/>
        <end position="105"/>
    </location>
</feature>
<keyword evidence="3" id="KW-1185">Reference proteome</keyword>
<organism evidence="2 3">
    <name type="scientific">Iris pallida</name>
    <name type="common">Sweet iris</name>
    <dbReference type="NCBI Taxonomy" id="29817"/>
    <lineage>
        <taxon>Eukaryota</taxon>
        <taxon>Viridiplantae</taxon>
        <taxon>Streptophyta</taxon>
        <taxon>Embryophyta</taxon>
        <taxon>Tracheophyta</taxon>
        <taxon>Spermatophyta</taxon>
        <taxon>Magnoliopsida</taxon>
        <taxon>Liliopsida</taxon>
        <taxon>Asparagales</taxon>
        <taxon>Iridaceae</taxon>
        <taxon>Iridoideae</taxon>
        <taxon>Irideae</taxon>
        <taxon>Iris</taxon>
    </lineage>
</organism>
<reference evidence="2" key="1">
    <citation type="journal article" date="2023" name="GigaByte">
        <title>Genome assembly of the bearded iris, Iris pallida Lam.</title>
        <authorList>
            <person name="Bruccoleri R.E."/>
            <person name="Oakeley E.J."/>
            <person name="Faust A.M.E."/>
            <person name="Altorfer M."/>
            <person name="Dessus-Babus S."/>
            <person name="Burckhardt D."/>
            <person name="Oertli M."/>
            <person name="Naumann U."/>
            <person name="Petersen F."/>
            <person name="Wong J."/>
        </authorList>
    </citation>
    <scope>NUCLEOTIDE SEQUENCE</scope>
    <source>
        <strain evidence="2">GSM-AAB239-AS_SAM_17_03QT</strain>
    </source>
</reference>
<dbReference type="Proteomes" id="UP001140949">
    <property type="component" value="Unassembled WGS sequence"/>
</dbReference>
<gene>
    <name evidence="2" type="ORF">M6B38_272115</name>
</gene>
<accession>A0AAX6I7D9</accession>
<dbReference type="EMBL" id="JANAVB010004398">
    <property type="protein sequence ID" value="KAJ6848931.1"/>
    <property type="molecule type" value="Genomic_DNA"/>
</dbReference>
<feature type="compositionally biased region" description="Polar residues" evidence="1">
    <location>
        <begin position="65"/>
        <end position="88"/>
    </location>
</feature>
<protein>
    <submittedName>
        <fullName evidence="2">Uncharacterized protein</fullName>
    </submittedName>
</protein>
<sequence>MNSQRWKIILPLVCVKGRTNCTNTVPRSQKETSGPIINAEPLVQDIPSSLSSLVPPPKKAALVDNSVNESPRYQKSPKSTALNSSTCMDDSPLLPSQFDDKKSIL</sequence>